<dbReference type="NCBIfam" id="NF008087">
    <property type="entry name" value="PRK10826.1"/>
    <property type="match status" value="1"/>
</dbReference>
<dbReference type="SFLD" id="SFLDS00003">
    <property type="entry name" value="Haloacid_Dehalogenase"/>
    <property type="match status" value="1"/>
</dbReference>
<dbReference type="CDD" id="cd07505">
    <property type="entry name" value="HAD_BPGM-like"/>
    <property type="match status" value="1"/>
</dbReference>
<protein>
    <submittedName>
        <fullName evidence="6">Sugar-phosphatase</fullName>
    </submittedName>
</protein>
<dbReference type="EMBL" id="RBWY01000001">
    <property type="protein sequence ID" value="RKS87042.1"/>
    <property type="molecule type" value="Genomic_DNA"/>
</dbReference>
<evidence type="ECO:0000313" key="7">
    <source>
        <dbReference type="Proteomes" id="UP000278542"/>
    </source>
</evidence>
<keyword evidence="7" id="KW-1185">Reference proteome</keyword>
<comment type="similarity">
    <text evidence="2">Belongs to the HAD-like hydrolase superfamily. CbbY/CbbZ/Gph/YieH family.</text>
</comment>
<dbReference type="Pfam" id="PF00702">
    <property type="entry name" value="Hydrolase"/>
    <property type="match status" value="1"/>
</dbReference>
<keyword evidence="3" id="KW-0479">Metal-binding</keyword>
<dbReference type="SUPFAM" id="SSF56784">
    <property type="entry name" value="HAD-like"/>
    <property type="match status" value="1"/>
</dbReference>
<proteinExistence type="inferred from homology"/>
<dbReference type="SFLD" id="SFLDG01129">
    <property type="entry name" value="C1.5:_HAD__Beta-PGM__Phosphata"/>
    <property type="match status" value="1"/>
</dbReference>
<evidence type="ECO:0000313" key="6">
    <source>
        <dbReference type="EMBL" id="RKS87042.1"/>
    </source>
</evidence>
<evidence type="ECO:0000256" key="5">
    <source>
        <dbReference type="ARBA" id="ARBA00023277"/>
    </source>
</evidence>
<organism evidence="6 7">
    <name type="scientific">Orbus hercynius</name>
    <dbReference type="NCBI Taxonomy" id="593135"/>
    <lineage>
        <taxon>Bacteria</taxon>
        <taxon>Pseudomonadati</taxon>
        <taxon>Pseudomonadota</taxon>
        <taxon>Gammaproteobacteria</taxon>
        <taxon>Orbales</taxon>
        <taxon>Orbaceae</taxon>
        <taxon>Orbus</taxon>
    </lineage>
</organism>
<keyword evidence="5" id="KW-0119">Carbohydrate metabolism</keyword>
<comment type="cofactor">
    <cofactor evidence="1">
        <name>Mg(2+)</name>
        <dbReference type="ChEBI" id="CHEBI:18420"/>
    </cofactor>
</comment>
<accession>A0A495RHS1</accession>
<dbReference type="AlphaFoldDB" id="A0A495RHS1"/>
<dbReference type="InterPro" id="IPR023198">
    <property type="entry name" value="PGP-like_dom2"/>
</dbReference>
<dbReference type="GO" id="GO:0003824">
    <property type="term" value="F:catalytic activity"/>
    <property type="evidence" value="ECO:0007669"/>
    <property type="project" value="UniProtKB-ARBA"/>
</dbReference>
<dbReference type="Proteomes" id="UP000278542">
    <property type="component" value="Unassembled WGS sequence"/>
</dbReference>
<dbReference type="GO" id="GO:0046872">
    <property type="term" value="F:metal ion binding"/>
    <property type="evidence" value="ECO:0007669"/>
    <property type="project" value="UniProtKB-KW"/>
</dbReference>
<dbReference type="InterPro" id="IPR036412">
    <property type="entry name" value="HAD-like_sf"/>
</dbReference>
<dbReference type="InterPro" id="IPR051600">
    <property type="entry name" value="Beta-PGM-like"/>
</dbReference>
<evidence type="ECO:0000256" key="3">
    <source>
        <dbReference type="ARBA" id="ARBA00022723"/>
    </source>
</evidence>
<keyword evidence="4" id="KW-0460">Magnesium</keyword>
<evidence type="ECO:0000256" key="4">
    <source>
        <dbReference type="ARBA" id="ARBA00022842"/>
    </source>
</evidence>
<gene>
    <name evidence="6" type="ORF">DES39_0251</name>
</gene>
<dbReference type="RefSeq" id="WP_121143962.1">
    <property type="nucleotide sequence ID" value="NZ_RBWY01000001.1"/>
</dbReference>
<evidence type="ECO:0000256" key="2">
    <source>
        <dbReference type="ARBA" id="ARBA00006171"/>
    </source>
</evidence>
<dbReference type="OrthoDB" id="9800058at2"/>
<dbReference type="PANTHER" id="PTHR46193:SF18">
    <property type="entry name" value="HEXITOL PHOSPHATASE B"/>
    <property type="match status" value="1"/>
</dbReference>
<dbReference type="InterPro" id="IPR023214">
    <property type="entry name" value="HAD_sf"/>
</dbReference>
<comment type="caution">
    <text evidence="6">The sequence shown here is derived from an EMBL/GenBank/DDBJ whole genome shotgun (WGS) entry which is preliminary data.</text>
</comment>
<reference evidence="6 7" key="1">
    <citation type="submission" date="2018-10" db="EMBL/GenBank/DDBJ databases">
        <title>Genomic Encyclopedia of Type Strains, Phase IV (KMG-IV): sequencing the most valuable type-strain genomes for metagenomic binning, comparative biology and taxonomic classification.</title>
        <authorList>
            <person name="Goeker M."/>
        </authorList>
    </citation>
    <scope>NUCLEOTIDE SEQUENCE [LARGE SCALE GENOMIC DNA]</scope>
    <source>
        <strain evidence="6 7">DSM 22228</strain>
    </source>
</reference>
<dbReference type="Gene3D" id="3.40.50.1000">
    <property type="entry name" value="HAD superfamily/HAD-like"/>
    <property type="match status" value="1"/>
</dbReference>
<dbReference type="Gene3D" id="1.10.150.240">
    <property type="entry name" value="Putative phosphatase, domain 2"/>
    <property type="match status" value="1"/>
</dbReference>
<dbReference type="PRINTS" id="PR00413">
    <property type="entry name" value="HADHALOGNASE"/>
</dbReference>
<dbReference type="NCBIfam" id="TIGR01509">
    <property type="entry name" value="HAD-SF-IA-v3"/>
    <property type="match status" value="1"/>
</dbReference>
<evidence type="ECO:0000256" key="1">
    <source>
        <dbReference type="ARBA" id="ARBA00001946"/>
    </source>
</evidence>
<name>A0A495RHS1_9GAMM</name>
<sequence>MNKLFLTKAVLFDMDGVLLDSEPLWDEAVKDALAIYGVDYDELHRKYELSLTGVRIDQVANLYCQLVPEKNMHSETLVNKIIDLVIEKVSATKPIFAGVEEALMLCRELGLKVGLASSSPMRVIDAVTDCLNLTHYFDVRVSAEKLAYGKPNPDVYLLAAQKLGESPFNCLTIEDSIPGMIATKAAQMKSIVIPAAHERTLPQWCLADYQFKSLLELSRAHLK</sequence>
<dbReference type="PANTHER" id="PTHR46193">
    <property type="entry name" value="6-PHOSPHOGLUCONATE PHOSPHATASE"/>
    <property type="match status" value="1"/>
</dbReference>
<dbReference type="InterPro" id="IPR006439">
    <property type="entry name" value="HAD-SF_hydro_IA"/>
</dbReference>
<dbReference type="SFLD" id="SFLDG01135">
    <property type="entry name" value="C1.5.6:_HAD__Beta-PGM__Phospha"/>
    <property type="match status" value="1"/>
</dbReference>